<dbReference type="InParanoid" id="A0A0C3DM36"/>
<evidence type="ECO:0000256" key="2">
    <source>
        <dbReference type="ARBA" id="ARBA00010617"/>
    </source>
</evidence>
<evidence type="ECO:0000256" key="1">
    <source>
        <dbReference type="ARBA" id="ARBA00001971"/>
    </source>
</evidence>
<dbReference type="Gene3D" id="1.10.630.10">
    <property type="entry name" value="Cytochrome P450"/>
    <property type="match status" value="1"/>
</dbReference>
<accession>A0A0C3DM36</accession>
<dbReference type="STRING" id="1036808.A0A0C3DM36"/>
<comment type="similarity">
    <text evidence="2">Belongs to the cytochrome P450 family.</text>
</comment>
<dbReference type="OrthoDB" id="3366823at2759"/>
<keyword evidence="3" id="KW-0349">Heme</keyword>
<keyword evidence="6" id="KW-0732">Signal</keyword>
<evidence type="ECO:0000313" key="8">
    <source>
        <dbReference type="Proteomes" id="UP000053989"/>
    </source>
</evidence>
<organism evidence="7 8">
    <name type="scientific">Scleroderma citrinum Foug A</name>
    <dbReference type="NCBI Taxonomy" id="1036808"/>
    <lineage>
        <taxon>Eukaryota</taxon>
        <taxon>Fungi</taxon>
        <taxon>Dikarya</taxon>
        <taxon>Basidiomycota</taxon>
        <taxon>Agaricomycotina</taxon>
        <taxon>Agaricomycetes</taxon>
        <taxon>Agaricomycetidae</taxon>
        <taxon>Boletales</taxon>
        <taxon>Sclerodermatineae</taxon>
        <taxon>Sclerodermataceae</taxon>
        <taxon>Scleroderma</taxon>
    </lineage>
</organism>
<evidence type="ECO:0000256" key="6">
    <source>
        <dbReference type="SAM" id="SignalP"/>
    </source>
</evidence>
<dbReference type="PANTHER" id="PTHR24304">
    <property type="entry name" value="CYTOCHROME P450 FAMILY 7"/>
    <property type="match status" value="1"/>
</dbReference>
<evidence type="ECO:0000256" key="4">
    <source>
        <dbReference type="ARBA" id="ARBA00022723"/>
    </source>
</evidence>
<dbReference type="InterPro" id="IPR050529">
    <property type="entry name" value="CYP450_sterol_14alpha_dmase"/>
</dbReference>
<dbReference type="AlphaFoldDB" id="A0A0C3DM36"/>
<dbReference type="GO" id="GO:0008395">
    <property type="term" value="F:steroid hydroxylase activity"/>
    <property type="evidence" value="ECO:0007669"/>
    <property type="project" value="TreeGrafter"/>
</dbReference>
<name>A0A0C3DM36_9AGAM</name>
<reference evidence="8" key="2">
    <citation type="submission" date="2015-01" db="EMBL/GenBank/DDBJ databases">
        <title>Evolutionary Origins and Diversification of the Mycorrhizal Mutualists.</title>
        <authorList>
            <consortium name="DOE Joint Genome Institute"/>
            <consortium name="Mycorrhizal Genomics Consortium"/>
            <person name="Kohler A."/>
            <person name="Kuo A."/>
            <person name="Nagy L.G."/>
            <person name="Floudas D."/>
            <person name="Copeland A."/>
            <person name="Barry K.W."/>
            <person name="Cichocki N."/>
            <person name="Veneault-Fourrey C."/>
            <person name="LaButti K."/>
            <person name="Lindquist E.A."/>
            <person name="Lipzen A."/>
            <person name="Lundell T."/>
            <person name="Morin E."/>
            <person name="Murat C."/>
            <person name="Riley R."/>
            <person name="Ohm R."/>
            <person name="Sun H."/>
            <person name="Tunlid A."/>
            <person name="Henrissat B."/>
            <person name="Grigoriev I.V."/>
            <person name="Hibbett D.S."/>
            <person name="Martin F."/>
        </authorList>
    </citation>
    <scope>NUCLEOTIDE SEQUENCE [LARGE SCALE GENOMIC DNA]</scope>
    <source>
        <strain evidence="8">Foug A</strain>
    </source>
</reference>
<dbReference type="InterPro" id="IPR036396">
    <property type="entry name" value="Cyt_P450_sf"/>
</dbReference>
<feature type="signal peptide" evidence="6">
    <location>
        <begin position="1"/>
        <end position="18"/>
    </location>
</feature>
<dbReference type="PANTHER" id="PTHR24304:SF2">
    <property type="entry name" value="24-HYDROXYCHOLESTEROL 7-ALPHA-HYDROXYLASE"/>
    <property type="match status" value="1"/>
</dbReference>
<keyword evidence="4" id="KW-0479">Metal-binding</keyword>
<dbReference type="GO" id="GO:0020037">
    <property type="term" value="F:heme binding"/>
    <property type="evidence" value="ECO:0007669"/>
    <property type="project" value="InterPro"/>
</dbReference>
<protein>
    <recommendedName>
        <fullName evidence="9">Cytochrome P450</fullName>
    </recommendedName>
</protein>
<evidence type="ECO:0000313" key="7">
    <source>
        <dbReference type="EMBL" id="KIM57324.1"/>
    </source>
</evidence>
<dbReference type="SUPFAM" id="SSF48264">
    <property type="entry name" value="Cytochrome P450"/>
    <property type="match status" value="1"/>
</dbReference>
<dbReference type="InterPro" id="IPR002403">
    <property type="entry name" value="Cyt_P450_E_grp-IV"/>
</dbReference>
<keyword evidence="8" id="KW-1185">Reference proteome</keyword>
<keyword evidence="5" id="KW-0408">Iron</keyword>
<proteinExistence type="inferred from homology"/>
<evidence type="ECO:0008006" key="9">
    <source>
        <dbReference type="Google" id="ProtNLM"/>
    </source>
</evidence>
<dbReference type="HOGENOM" id="CLU_018012_5_2_1"/>
<dbReference type="PRINTS" id="PR00465">
    <property type="entry name" value="EP450IV"/>
</dbReference>
<dbReference type="EMBL" id="KN822102">
    <property type="protein sequence ID" value="KIM57324.1"/>
    <property type="molecule type" value="Genomic_DNA"/>
</dbReference>
<evidence type="ECO:0000256" key="3">
    <source>
        <dbReference type="ARBA" id="ARBA00022617"/>
    </source>
</evidence>
<dbReference type="Pfam" id="PF00067">
    <property type="entry name" value="p450"/>
    <property type="match status" value="1"/>
</dbReference>
<feature type="chain" id="PRO_5002176769" description="Cytochrome P450" evidence="6">
    <location>
        <begin position="19"/>
        <end position="517"/>
    </location>
</feature>
<gene>
    <name evidence="7" type="ORF">SCLCIDRAFT_1194320</name>
</gene>
<comment type="cofactor">
    <cofactor evidence="1">
        <name>heme</name>
        <dbReference type="ChEBI" id="CHEBI:30413"/>
    </cofactor>
</comment>
<dbReference type="GO" id="GO:0005506">
    <property type="term" value="F:iron ion binding"/>
    <property type="evidence" value="ECO:0007669"/>
    <property type="project" value="InterPro"/>
</dbReference>
<sequence>MFNVVLVVALAAILYTVSLWVSSQQKPVSFPPREPSLLPWIGSAIGFFSDPHGFLARCHKRHGSVFSVLLGGRNVIVVSSPVAIFSIYASEIAVPSFTHNQVFRAVIGREQKRTKFNLERDIFPVLDQALSRRALGDLTRSLAQTMFARIEHLTRVQEAQIPIMPLLTKPLYDALNVILLGERFASGTYEDFNILDATMPKRLTGEPFWFFPSMQARKRISSHLLDYVAGSQGENEGLIGGKFIKALQESDVPQNEGTCHLLVFIWGTHANMQGVLVWLFLFLLMDPVALNALREEVDGAIKDIFGDLHGFLADANPDNLDGPHFALLTSAIVETMRLTVKIMGLRVATRDFDLKDGDREIPVRKGELLMGNVDAAHSDERSYPDSQKFVYDRFAHCDQREGKWPTEGKPWFSMGSGRHVVSFLFLRLHICIDVFRWHEQCKGKYMAMYELKVSAILYLHLFHITPVGGVPAPWWPLPPQRRIIGIPHAEEVIVQVRPRHSTKQGVICDRFSGHTLD</sequence>
<dbReference type="Proteomes" id="UP000053989">
    <property type="component" value="Unassembled WGS sequence"/>
</dbReference>
<dbReference type="InterPro" id="IPR001128">
    <property type="entry name" value="Cyt_P450"/>
</dbReference>
<dbReference type="GO" id="GO:0016705">
    <property type="term" value="F:oxidoreductase activity, acting on paired donors, with incorporation or reduction of molecular oxygen"/>
    <property type="evidence" value="ECO:0007669"/>
    <property type="project" value="InterPro"/>
</dbReference>
<evidence type="ECO:0000256" key="5">
    <source>
        <dbReference type="ARBA" id="ARBA00023004"/>
    </source>
</evidence>
<reference evidence="7 8" key="1">
    <citation type="submission" date="2014-04" db="EMBL/GenBank/DDBJ databases">
        <authorList>
            <consortium name="DOE Joint Genome Institute"/>
            <person name="Kuo A."/>
            <person name="Kohler A."/>
            <person name="Nagy L.G."/>
            <person name="Floudas D."/>
            <person name="Copeland A."/>
            <person name="Barry K.W."/>
            <person name="Cichocki N."/>
            <person name="Veneault-Fourrey C."/>
            <person name="LaButti K."/>
            <person name="Lindquist E.A."/>
            <person name="Lipzen A."/>
            <person name="Lundell T."/>
            <person name="Morin E."/>
            <person name="Murat C."/>
            <person name="Sun H."/>
            <person name="Tunlid A."/>
            <person name="Henrissat B."/>
            <person name="Grigoriev I.V."/>
            <person name="Hibbett D.S."/>
            <person name="Martin F."/>
            <person name="Nordberg H.P."/>
            <person name="Cantor M.N."/>
            <person name="Hua S.X."/>
        </authorList>
    </citation>
    <scope>NUCLEOTIDE SEQUENCE [LARGE SCALE GENOMIC DNA]</scope>
    <source>
        <strain evidence="7 8">Foug A</strain>
    </source>
</reference>